<comment type="caution">
    <text evidence="5">The sequence shown here is derived from an EMBL/GenBank/DDBJ whole genome shotgun (WGS) entry which is preliminary data.</text>
</comment>
<evidence type="ECO:0000256" key="1">
    <source>
        <dbReference type="ARBA" id="ARBA00022574"/>
    </source>
</evidence>
<protein>
    <submittedName>
        <fullName evidence="5">Uncharacterized protein</fullName>
    </submittedName>
</protein>
<sequence length="554" mass="61079">MVIVPCPLACNTDSESHDQWKQHLQSESNSLSSQQSLPSVPSLTPQGSQQQHHHNNSPATYHCISTLKAHSSYVFSLTLAGKFLYSGSSDREIRLWNRHPPPNNSNPNYTVDNNIVAVGKGAVKSLVISGEKLFSAHQDHKIRVWRIDNNNTDHHRTIYTRLATLPTLTDRVLRLLPPKNHVQVRRHKKCTWVHHVDTISALALSRDGSLLYSVSWDRTFKIWRTSDFKCLESVNNAHDDAINALALSNDGYLYTGSADTKIKVWGKLSGDTKHSLVATLEKHKSTINALALTTDGSVLYSGACDRSIVVWEKDSSDAAAAAAGGGGHMVVVGALRGHTKAILCLAVVSDLVCSGSADKTVRIWRRGVEKSYSCLAVLEGHRGPVKCLSAAIDRHDDSHLVYSGSLDCDIRVWQIFVPFLCMLSSSATKKCYPFSWIPQTGTDRCNAAISRRFSLRLQEKLLTPPALSKKTTKHHAPEKSSGVKGEFVVTNGRDRNGFLQQRINLVKFKREDPSPAPAEVSEERSFLLSLGSSSLSMEAARLAVVTGSSHQKRR</sequence>
<dbReference type="PRINTS" id="PR00320">
    <property type="entry name" value="GPROTEINBRPT"/>
</dbReference>
<reference evidence="5" key="1">
    <citation type="journal article" date="2023" name="Plant J.">
        <title>The genome of the king protea, Protea cynaroides.</title>
        <authorList>
            <person name="Chang J."/>
            <person name="Duong T.A."/>
            <person name="Schoeman C."/>
            <person name="Ma X."/>
            <person name="Roodt D."/>
            <person name="Barker N."/>
            <person name="Li Z."/>
            <person name="Van de Peer Y."/>
            <person name="Mizrachi E."/>
        </authorList>
    </citation>
    <scope>NUCLEOTIDE SEQUENCE</scope>
    <source>
        <tissue evidence="5">Young leaves</tissue>
    </source>
</reference>
<evidence type="ECO:0000313" key="5">
    <source>
        <dbReference type="EMBL" id="KAJ4972621.1"/>
    </source>
</evidence>
<dbReference type="InterPro" id="IPR045182">
    <property type="entry name" value="JINGUBANG-like"/>
</dbReference>
<keyword evidence="2" id="KW-0677">Repeat</keyword>
<feature type="region of interest" description="Disordered" evidence="4">
    <location>
        <begin position="21"/>
        <end position="57"/>
    </location>
</feature>
<dbReference type="Proteomes" id="UP001141806">
    <property type="component" value="Unassembled WGS sequence"/>
</dbReference>
<dbReference type="SMART" id="SM00320">
    <property type="entry name" value="WD40"/>
    <property type="match status" value="7"/>
</dbReference>
<name>A0A9Q0KLX2_9MAGN</name>
<dbReference type="Gene3D" id="2.130.10.10">
    <property type="entry name" value="YVTN repeat-like/Quinoprotein amine dehydrogenase"/>
    <property type="match status" value="3"/>
</dbReference>
<feature type="compositionally biased region" description="Low complexity" evidence="4">
    <location>
        <begin position="25"/>
        <end position="50"/>
    </location>
</feature>
<feature type="repeat" description="WD" evidence="3">
    <location>
        <begin position="280"/>
        <end position="321"/>
    </location>
</feature>
<evidence type="ECO:0000256" key="3">
    <source>
        <dbReference type="PROSITE-ProRule" id="PRU00221"/>
    </source>
</evidence>
<dbReference type="InterPro" id="IPR001680">
    <property type="entry name" value="WD40_rpt"/>
</dbReference>
<dbReference type="Pfam" id="PF00400">
    <property type="entry name" value="WD40"/>
    <property type="match status" value="6"/>
</dbReference>
<keyword evidence="1 3" id="KW-0853">WD repeat</keyword>
<dbReference type="CDD" id="cd00200">
    <property type="entry name" value="WD40"/>
    <property type="match status" value="1"/>
</dbReference>
<feature type="repeat" description="WD" evidence="3">
    <location>
        <begin position="335"/>
        <end position="364"/>
    </location>
</feature>
<accession>A0A9Q0KLX2</accession>
<dbReference type="PROSITE" id="PS50082">
    <property type="entry name" value="WD_REPEATS_2"/>
    <property type="match status" value="6"/>
</dbReference>
<gene>
    <name evidence="5" type="ORF">NE237_005795</name>
</gene>
<dbReference type="PANTHER" id="PTHR22844">
    <property type="entry name" value="F-BOX AND WD40 DOMAIN PROTEIN"/>
    <property type="match status" value="1"/>
</dbReference>
<dbReference type="PROSITE" id="PS50294">
    <property type="entry name" value="WD_REPEATS_REGION"/>
    <property type="match status" value="4"/>
</dbReference>
<feature type="repeat" description="WD" evidence="3">
    <location>
        <begin position="192"/>
        <end position="233"/>
    </location>
</feature>
<feature type="repeat" description="WD" evidence="3">
    <location>
        <begin position="378"/>
        <end position="415"/>
    </location>
</feature>
<evidence type="ECO:0000256" key="4">
    <source>
        <dbReference type="SAM" id="MobiDB-lite"/>
    </source>
</evidence>
<evidence type="ECO:0000256" key="2">
    <source>
        <dbReference type="ARBA" id="ARBA00022737"/>
    </source>
</evidence>
<dbReference type="EMBL" id="JAMYWD010000004">
    <property type="protein sequence ID" value="KAJ4972621.1"/>
    <property type="molecule type" value="Genomic_DNA"/>
</dbReference>
<dbReference type="SUPFAM" id="SSF50978">
    <property type="entry name" value="WD40 repeat-like"/>
    <property type="match status" value="1"/>
</dbReference>
<dbReference type="OrthoDB" id="674604at2759"/>
<proteinExistence type="predicted"/>
<organism evidence="5 6">
    <name type="scientific">Protea cynaroides</name>
    <dbReference type="NCBI Taxonomy" id="273540"/>
    <lineage>
        <taxon>Eukaryota</taxon>
        <taxon>Viridiplantae</taxon>
        <taxon>Streptophyta</taxon>
        <taxon>Embryophyta</taxon>
        <taxon>Tracheophyta</taxon>
        <taxon>Spermatophyta</taxon>
        <taxon>Magnoliopsida</taxon>
        <taxon>Proteales</taxon>
        <taxon>Proteaceae</taxon>
        <taxon>Protea</taxon>
    </lineage>
</organism>
<feature type="repeat" description="WD" evidence="3">
    <location>
        <begin position="235"/>
        <end position="275"/>
    </location>
</feature>
<keyword evidence="6" id="KW-1185">Reference proteome</keyword>
<evidence type="ECO:0000313" key="6">
    <source>
        <dbReference type="Proteomes" id="UP001141806"/>
    </source>
</evidence>
<dbReference type="InterPro" id="IPR015943">
    <property type="entry name" value="WD40/YVTN_repeat-like_dom_sf"/>
</dbReference>
<feature type="repeat" description="WD" evidence="3">
    <location>
        <begin position="67"/>
        <end position="97"/>
    </location>
</feature>
<dbReference type="PANTHER" id="PTHR22844:SF387">
    <property type="entry name" value="F3I6.5 PROTEIN"/>
    <property type="match status" value="1"/>
</dbReference>
<dbReference type="AlphaFoldDB" id="A0A9Q0KLX2"/>
<dbReference type="InterPro" id="IPR036322">
    <property type="entry name" value="WD40_repeat_dom_sf"/>
</dbReference>
<dbReference type="InterPro" id="IPR020472">
    <property type="entry name" value="WD40_PAC1"/>
</dbReference>